<dbReference type="InterPro" id="IPR011711">
    <property type="entry name" value="GntR_C"/>
</dbReference>
<dbReference type="Pfam" id="PF07729">
    <property type="entry name" value="FCD"/>
    <property type="match status" value="1"/>
</dbReference>
<dbReference type="RefSeq" id="WP_246056656.1">
    <property type="nucleotide sequence ID" value="NZ_BJLR01000031.1"/>
</dbReference>
<dbReference type="GO" id="GO:0003700">
    <property type="term" value="F:DNA-binding transcription factor activity"/>
    <property type="evidence" value="ECO:0007669"/>
    <property type="project" value="InterPro"/>
</dbReference>
<evidence type="ECO:0000256" key="2">
    <source>
        <dbReference type="ARBA" id="ARBA00023125"/>
    </source>
</evidence>
<dbReference type="CDD" id="cd07377">
    <property type="entry name" value="WHTH_GntR"/>
    <property type="match status" value="1"/>
</dbReference>
<feature type="domain" description="HTH gntR-type" evidence="5">
    <location>
        <begin position="35"/>
        <end position="102"/>
    </location>
</feature>
<feature type="region of interest" description="Disordered" evidence="4">
    <location>
        <begin position="1"/>
        <end position="37"/>
    </location>
</feature>
<dbReference type="SUPFAM" id="SSF46785">
    <property type="entry name" value="Winged helix' DNA-binding domain"/>
    <property type="match status" value="1"/>
</dbReference>
<dbReference type="Gene3D" id="1.10.10.10">
    <property type="entry name" value="Winged helix-like DNA-binding domain superfamily/Winged helix DNA-binding domain"/>
    <property type="match status" value="1"/>
</dbReference>
<evidence type="ECO:0000256" key="1">
    <source>
        <dbReference type="ARBA" id="ARBA00023015"/>
    </source>
</evidence>
<proteinExistence type="predicted"/>
<sequence length="263" mass="28381">MTAAAAGSTGGTAGRAGGEPGAGARQRGAADPGPRSAGRVVYGELRRRVVTLDLQPGAPLSENELAAELGVSRTPVRDALMLLQQEGLVQIFPRIGSFVSRVDPQRVADAQFLREAVELASLDDVPAEPDPRVTAELQENIALQRLVEGDHEEFFRLDEAFHQGLMRLAGHEGTWPSVVAAKAHLDRARRLGLSEVGSVQVFVEQHAHVLDALLRGGASEARPLMRTHLRTVFDDIERVRSRSPELFAANTGAPTRRSVAVWE</sequence>
<evidence type="ECO:0000259" key="5">
    <source>
        <dbReference type="PROSITE" id="PS50949"/>
    </source>
</evidence>
<keyword evidence="2" id="KW-0238">DNA-binding</keyword>
<keyword evidence="1" id="KW-0805">Transcription regulation</keyword>
<dbReference type="Proteomes" id="UP000317046">
    <property type="component" value="Unassembled WGS sequence"/>
</dbReference>
<evidence type="ECO:0000313" key="6">
    <source>
        <dbReference type="EMBL" id="GEA89435.1"/>
    </source>
</evidence>
<organism evidence="6 7">
    <name type="scientific">Cellulomonas cellasea</name>
    <dbReference type="NCBI Taxonomy" id="43670"/>
    <lineage>
        <taxon>Bacteria</taxon>
        <taxon>Bacillati</taxon>
        <taxon>Actinomycetota</taxon>
        <taxon>Actinomycetes</taxon>
        <taxon>Micrococcales</taxon>
        <taxon>Cellulomonadaceae</taxon>
        <taxon>Cellulomonas</taxon>
    </lineage>
</organism>
<dbReference type="PANTHER" id="PTHR43537">
    <property type="entry name" value="TRANSCRIPTIONAL REGULATOR, GNTR FAMILY"/>
    <property type="match status" value="1"/>
</dbReference>
<evidence type="ECO:0000256" key="4">
    <source>
        <dbReference type="SAM" id="MobiDB-lite"/>
    </source>
</evidence>
<dbReference type="AlphaFoldDB" id="A0A4Y3L1L4"/>
<keyword evidence="7" id="KW-1185">Reference proteome</keyword>
<feature type="compositionally biased region" description="Gly residues" evidence="4">
    <location>
        <begin position="8"/>
        <end position="21"/>
    </location>
</feature>
<evidence type="ECO:0000256" key="3">
    <source>
        <dbReference type="ARBA" id="ARBA00023163"/>
    </source>
</evidence>
<dbReference type="InterPro" id="IPR000524">
    <property type="entry name" value="Tscrpt_reg_HTH_GntR"/>
</dbReference>
<evidence type="ECO:0000313" key="7">
    <source>
        <dbReference type="Proteomes" id="UP000317046"/>
    </source>
</evidence>
<dbReference type="InterPro" id="IPR008920">
    <property type="entry name" value="TF_FadR/GntR_C"/>
</dbReference>
<dbReference type="PRINTS" id="PR00035">
    <property type="entry name" value="HTHGNTR"/>
</dbReference>
<dbReference type="InterPro" id="IPR036388">
    <property type="entry name" value="WH-like_DNA-bd_sf"/>
</dbReference>
<dbReference type="PANTHER" id="PTHR43537:SF45">
    <property type="entry name" value="GNTR FAMILY REGULATORY PROTEIN"/>
    <property type="match status" value="1"/>
</dbReference>
<dbReference type="Gene3D" id="1.20.120.530">
    <property type="entry name" value="GntR ligand-binding domain-like"/>
    <property type="match status" value="1"/>
</dbReference>
<name>A0A4Y3L1L4_9CELL</name>
<dbReference type="EMBL" id="BJLR01000031">
    <property type="protein sequence ID" value="GEA89435.1"/>
    <property type="molecule type" value="Genomic_DNA"/>
</dbReference>
<dbReference type="SUPFAM" id="SSF48008">
    <property type="entry name" value="GntR ligand-binding domain-like"/>
    <property type="match status" value="1"/>
</dbReference>
<dbReference type="PROSITE" id="PS50949">
    <property type="entry name" value="HTH_GNTR"/>
    <property type="match status" value="1"/>
</dbReference>
<keyword evidence="3" id="KW-0804">Transcription</keyword>
<dbReference type="SMART" id="SM00345">
    <property type="entry name" value="HTH_GNTR"/>
    <property type="match status" value="1"/>
</dbReference>
<gene>
    <name evidence="6" type="ORF">CCE01nite_33840</name>
</gene>
<feature type="compositionally biased region" description="Low complexity" evidence="4">
    <location>
        <begin position="22"/>
        <end position="34"/>
    </location>
</feature>
<accession>A0A4Y3L1L4</accession>
<reference evidence="6" key="1">
    <citation type="submission" date="2019-06" db="EMBL/GenBank/DDBJ databases">
        <title>Whole genome shotgun sequence of Cellulomonas cellasea NBRC 3753.</title>
        <authorList>
            <person name="Hosoyama A."/>
            <person name="Uohara A."/>
            <person name="Ohji S."/>
            <person name="Ichikawa N."/>
        </authorList>
    </citation>
    <scope>NUCLEOTIDE SEQUENCE [LARGE SCALE GENOMIC DNA]</scope>
    <source>
        <strain evidence="6">NBRC 3753</strain>
    </source>
</reference>
<comment type="caution">
    <text evidence="6">The sequence shown here is derived from an EMBL/GenBank/DDBJ whole genome shotgun (WGS) entry which is preliminary data.</text>
</comment>
<dbReference type="SMART" id="SM00895">
    <property type="entry name" value="FCD"/>
    <property type="match status" value="1"/>
</dbReference>
<protein>
    <submittedName>
        <fullName evidence="6">GntR family transcriptional regulator</fullName>
    </submittedName>
</protein>
<dbReference type="InterPro" id="IPR036390">
    <property type="entry name" value="WH_DNA-bd_sf"/>
</dbReference>
<dbReference type="Pfam" id="PF00392">
    <property type="entry name" value="GntR"/>
    <property type="match status" value="1"/>
</dbReference>
<dbReference type="GO" id="GO:0003677">
    <property type="term" value="F:DNA binding"/>
    <property type="evidence" value="ECO:0007669"/>
    <property type="project" value="UniProtKB-KW"/>
</dbReference>